<proteinExistence type="inferred from homology"/>
<dbReference type="GO" id="GO:0016783">
    <property type="term" value="F:sulfurtransferase activity"/>
    <property type="evidence" value="ECO:0007669"/>
    <property type="project" value="InterPro"/>
</dbReference>
<organism evidence="3">
    <name type="scientific">mine drainage metagenome</name>
    <dbReference type="NCBI Taxonomy" id="410659"/>
    <lineage>
        <taxon>unclassified sequences</taxon>
        <taxon>metagenomes</taxon>
        <taxon>ecological metagenomes</taxon>
    </lineage>
</organism>
<dbReference type="GO" id="GO:0006777">
    <property type="term" value="P:Mo-molybdopterin cofactor biosynthetic process"/>
    <property type="evidence" value="ECO:0007669"/>
    <property type="project" value="UniProtKB-KW"/>
</dbReference>
<dbReference type="NCBIfam" id="TIGR00129">
    <property type="entry name" value="fdhD_narQ"/>
    <property type="match status" value="1"/>
</dbReference>
<dbReference type="SUPFAM" id="SSF53927">
    <property type="entry name" value="Cytidine deaminase-like"/>
    <property type="match status" value="1"/>
</dbReference>
<dbReference type="Gene3D" id="3.40.140.10">
    <property type="entry name" value="Cytidine Deaminase, domain 2"/>
    <property type="match status" value="1"/>
</dbReference>
<dbReference type="PIRSF" id="PIRSF015626">
    <property type="entry name" value="FdhD"/>
    <property type="match status" value="1"/>
</dbReference>
<comment type="caution">
    <text evidence="3">The sequence shown here is derived from an EMBL/GenBank/DDBJ whole genome shotgun (WGS) entry which is preliminary data.</text>
</comment>
<gene>
    <name evidence="3" type="primary">fdhD_8</name>
    <name evidence="3" type="ORF">GALL_278290</name>
</gene>
<reference evidence="3" key="1">
    <citation type="submission" date="2016-10" db="EMBL/GenBank/DDBJ databases">
        <title>Sequence of Gallionella enrichment culture.</title>
        <authorList>
            <person name="Poehlein A."/>
            <person name="Muehling M."/>
            <person name="Daniel R."/>
        </authorList>
    </citation>
    <scope>NUCLEOTIDE SEQUENCE</scope>
</reference>
<evidence type="ECO:0000256" key="2">
    <source>
        <dbReference type="ARBA" id="ARBA00023150"/>
    </source>
</evidence>
<sequence length="276" mass="29121">MNVNDAPLPGGARLAPVLRLRDGLCSNEMDWLTEEVPVALEFNGISHAVMLATPMDLEDFALGFSLSEGLLDHASDLYDCEVLACAEGLTVSMEVSSRCFARLKQRRRTLAGRTGCGICGTECLAQVLRPAPRVRPGPPIRSTAVARAMHGMRERQVLGQATGATHAAAWCGPAGEVRLVREDVGRHNALDKLIGALARAGIEAHGGFIAITSRASVEMVQKAAVAGVPLLAAVSAPTQLAAQTAHHAGMCLAGLARQGNLVVYAHPQHMVLDTKD</sequence>
<dbReference type="HAMAP" id="MF_00187">
    <property type="entry name" value="FdhD"/>
    <property type="match status" value="1"/>
</dbReference>
<evidence type="ECO:0000256" key="1">
    <source>
        <dbReference type="ARBA" id="ARBA00022490"/>
    </source>
</evidence>
<dbReference type="InterPro" id="IPR003786">
    <property type="entry name" value="FdhD"/>
</dbReference>
<keyword evidence="1" id="KW-0963">Cytoplasm</keyword>
<dbReference type="Pfam" id="PF02634">
    <property type="entry name" value="FdhD-NarQ"/>
    <property type="match status" value="1"/>
</dbReference>
<dbReference type="EMBL" id="MLJW01000298">
    <property type="protein sequence ID" value="OIQ90256.1"/>
    <property type="molecule type" value="Genomic_DNA"/>
</dbReference>
<dbReference type="AlphaFoldDB" id="A0A1J5R2S0"/>
<protein>
    <submittedName>
        <fullName evidence="3">Protein FdhD</fullName>
    </submittedName>
</protein>
<dbReference type="Gene3D" id="3.10.20.10">
    <property type="match status" value="1"/>
</dbReference>
<accession>A0A1J5R2S0</accession>
<evidence type="ECO:0000313" key="3">
    <source>
        <dbReference type="EMBL" id="OIQ90256.1"/>
    </source>
</evidence>
<name>A0A1J5R2S0_9ZZZZ</name>
<dbReference type="InterPro" id="IPR016193">
    <property type="entry name" value="Cytidine_deaminase-like"/>
</dbReference>
<dbReference type="PANTHER" id="PTHR30592">
    <property type="entry name" value="FORMATE DEHYDROGENASE"/>
    <property type="match status" value="1"/>
</dbReference>
<keyword evidence="2" id="KW-0501">Molybdenum cofactor biosynthesis</keyword>
<dbReference type="PANTHER" id="PTHR30592:SF1">
    <property type="entry name" value="SULFUR CARRIER PROTEIN FDHD"/>
    <property type="match status" value="1"/>
</dbReference>